<accession>A0ABY4RNW6</accession>
<name>A0ABY4RNW6_9BACL</name>
<proteinExistence type="predicted"/>
<dbReference type="EMBL" id="CP027059">
    <property type="protein sequence ID" value="UQZ83823.1"/>
    <property type="molecule type" value="Genomic_DNA"/>
</dbReference>
<evidence type="ECO:0000313" key="2">
    <source>
        <dbReference type="EMBL" id="UQZ83823.1"/>
    </source>
</evidence>
<dbReference type="Proteomes" id="UP001057134">
    <property type="component" value="Chromosome"/>
</dbReference>
<protein>
    <submittedName>
        <fullName evidence="2">Uncharacterized protein</fullName>
    </submittedName>
</protein>
<feature type="region of interest" description="Disordered" evidence="1">
    <location>
        <begin position="567"/>
        <end position="664"/>
    </location>
</feature>
<feature type="compositionally biased region" description="Basic and acidic residues" evidence="1">
    <location>
        <begin position="570"/>
        <end position="582"/>
    </location>
</feature>
<evidence type="ECO:0000256" key="1">
    <source>
        <dbReference type="SAM" id="MobiDB-lite"/>
    </source>
</evidence>
<reference evidence="2" key="1">
    <citation type="submission" date="2018-02" db="EMBL/GenBank/DDBJ databases">
        <authorList>
            <person name="Kim S.-K."/>
            <person name="Jung H.-I."/>
            <person name="Lee S.-W."/>
        </authorList>
    </citation>
    <scope>NUCLEOTIDE SEQUENCE</scope>
    <source>
        <strain evidence="2">SK3146</strain>
    </source>
</reference>
<dbReference type="RefSeq" id="WP_249865806.1">
    <property type="nucleotide sequence ID" value="NZ_CP027059.1"/>
</dbReference>
<organism evidence="2 3">
    <name type="scientific">Paenibacillus konkukensis</name>
    <dbReference type="NCBI Taxonomy" id="2020716"/>
    <lineage>
        <taxon>Bacteria</taxon>
        <taxon>Bacillati</taxon>
        <taxon>Bacillota</taxon>
        <taxon>Bacilli</taxon>
        <taxon>Bacillales</taxon>
        <taxon>Paenibacillaceae</taxon>
        <taxon>Paenibacillus</taxon>
    </lineage>
</organism>
<evidence type="ECO:0000313" key="3">
    <source>
        <dbReference type="Proteomes" id="UP001057134"/>
    </source>
</evidence>
<feature type="compositionally biased region" description="Low complexity" evidence="1">
    <location>
        <begin position="640"/>
        <end position="654"/>
    </location>
</feature>
<gene>
    <name evidence="2" type="ORF">SK3146_03030</name>
</gene>
<reference evidence="2" key="2">
    <citation type="journal article" date="2021" name="J Anim Sci Technol">
        <title>Complete genome sequence of Paenibacillus konkukensis sp. nov. SK3146 as a potential probiotic strain.</title>
        <authorList>
            <person name="Jung H.I."/>
            <person name="Park S."/>
            <person name="Niu K.M."/>
            <person name="Lee S.W."/>
            <person name="Kothari D."/>
            <person name="Yi K.J."/>
            <person name="Kim S.K."/>
        </authorList>
    </citation>
    <scope>NUCLEOTIDE SEQUENCE</scope>
    <source>
        <strain evidence="2">SK3146</strain>
    </source>
</reference>
<keyword evidence="3" id="KW-1185">Reference proteome</keyword>
<sequence length="697" mass="74251">MFISMYSRSKHTRNLAGLLLAVMLAAAGYKSYASWSKADLYEQAAKAQEAGHELEAEALFQRASANTAIRYKNEEIDAALNALRPVTELKRTLGSIAGQMHAATQVNDVPTLLQAYESFQQVQTEYASRSEADQKRLAEAEASYRVEEGLAQSFADVKTQLEQSLENGAADKSFDSGNAMQYLLQIPAAYYKDEKTKKQQLNELFKAYDQKRLDALFQTKSFPEVVDETQRLRKFYTAGGVQAEWLLPQFETYAQNALASLLKKNDLTAFISYSKKYQGTKELTDGRPKLSSYIQASIKTQFTRAQQLAAAKKFAEAIDLYTVLNAYQDTSKEAADTEQRWLEADPAQLLRKATGAKADAVFTNVQSAKGAWGAKLAAVGIAADGELVLARLAADQKLDYASAALGKQLAVQALKLSGPLGGGDQQPAVVIEAASKSRRARYVAVSYEPRSAELKTVLDVEADGFAPDRSRPGTLIVDNPTGEAAGRQAYYEFQGGQYVFAKVKSDVLDIALSELPKQKTGAIIRFQCQIASVDGNTAVVRLGNDVVLLSGNVRFRTGPAVVTGTLLEKSAADGKESRERPQGEAGAVPGTKSPAAGSSPVPNREAEVSAKATKQADVPGNADGSPGAGSINGAGPLPDTAPRATRGSGAAAGANQGGATGVPSSAAANTYKIAVIELTQDDGGGFSGRSANRPAQP</sequence>